<evidence type="ECO:0000256" key="1">
    <source>
        <dbReference type="SAM" id="Phobius"/>
    </source>
</evidence>
<feature type="transmembrane region" description="Helical" evidence="1">
    <location>
        <begin position="12"/>
        <end position="34"/>
    </location>
</feature>
<reference evidence="3" key="1">
    <citation type="submission" date="2024-06" db="EMBL/GenBank/DDBJ databases">
        <title>Radixoralia hellwigii gen. nov., sp nov., isolated from a root canal in the human oral cavity.</title>
        <authorList>
            <person name="Bartsch S."/>
            <person name="Wittmer A."/>
            <person name="Schulz A.-K."/>
            <person name="Neumann-Schaal M."/>
            <person name="Wolf J."/>
            <person name="Gronow S."/>
            <person name="Tennert C."/>
            <person name="Haecker G."/>
            <person name="Cieplik F."/>
            <person name="Al-Ahmad A."/>
        </authorList>
    </citation>
    <scope>NUCLEOTIDE SEQUENCE [LARGE SCALE GENOMIC DNA]</scope>
    <source>
        <strain evidence="3">Wk13</strain>
    </source>
</reference>
<keyword evidence="1" id="KW-1133">Transmembrane helix</keyword>
<keyword evidence="3" id="KW-1185">Reference proteome</keyword>
<dbReference type="EMBL" id="JBEUWX010000002">
    <property type="protein sequence ID" value="MFA9949184.1"/>
    <property type="molecule type" value="Genomic_DNA"/>
</dbReference>
<sequence length="234" mass="26472">MFDHFYMTGVGMAGYVIIYVPLALFISFLIAILLRKLPKFLRWSIPLALAVFLISAPLLEIFYISYKASRLCRAHAGLKVYKTAQADGFRWDYDIEYFSKYGFSFVESGGGTPDNPIITRHTIEDGKPVATRVKQYASEYERKYKDPVVLYKYFSMESIMVVSIQTGEVYGELVRIDIYPSFIDSFFIGLTGTGSGFLPWHCGEEATPEYPKGIDINELILATLKPARKSAQGD</sequence>
<dbReference type="Proteomes" id="UP001574673">
    <property type="component" value="Unassembled WGS sequence"/>
</dbReference>
<dbReference type="RefSeq" id="WP_418890329.1">
    <property type="nucleotide sequence ID" value="NZ_JBEUWX010000002.1"/>
</dbReference>
<keyword evidence="1" id="KW-0812">Transmembrane</keyword>
<comment type="caution">
    <text evidence="2">The sequence shown here is derived from an EMBL/GenBank/DDBJ whole genome shotgun (WGS) entry which is preliminary data.</text>
</comment>
<keyword evidence="1" id="KW-0472">Membrane</keyword>
<protein>
    <submittedName>
        <fullName evidence="2">Uncharacterized protein</fullName>
    </submittedName>
</protein>
<accession>A0ABV4UE60</accession>
<evidence type="ECO:0000313" key="3">
    <source>
        <dbReference type="Proteomes" id="UP001574673"/>
    </source>
</evidence>
<gene>
    <name evidence="2" type="ORF">ABCS64_02380</name>
</gene>
<organism evidence="2 3">
    <name type="scientific">Dentiradicibacter hellwigii</name>
    <dbReference type="NCBI Taxonomy" id="3149053"/>
    <lineage>
        <taxon>Bacteria</taxon>
        <taxon>Pseudomonadati</taxon>
        <taxon>Pseudomonadota</taxon>
        <taxon>Betaproteobacteria</taxon>
        <taxon>Rhodocyclales</taxon>
        <taxon>Rhodocyclaceae</taxon>
        <taxon>Dentiradicibacter</taxon>
    </lineage>
</organism>
<evidence type="ECO:0000313" key="2">
    <source>
        <dbReference type="EMBL" id="MFA9949184.1"/>
    </source>
</evidence>
<proteinExistence type="predicted"/>
<feature type="transmembrane region" description="Helical" evidence="1">
    <location>
        <begin position="46"/>
        <end position="66"/>
    </location>
</feature>
<name>A0ABV4UE60_9RHOO</name>